<evidence type="ECO:0008006" key="2">
    <source>
        <dbReference type="Google" id="ProtNLM"/>
    </source>
</evidence>
<evidence type="ECO:0000313" key="1">
    <source>
        <dbReference type="EMBL" id="QHT34173.1"/>
    </source>
</evidence>
<organism evidence="1">
    <name type="scientific">viral metagenome</name>
    <dbReference type="NCBI Taxonomy" id="1070528"/>
    <lineage>
        <taxon>unclassified sequences</taxon>
        <taxon>metagenomes</taxon>
        <taxon>organismal metagenomes</taxon>
    </lineage>
</organism>
<dbReference type="EMBL" id="MN738989">
    <property type="protein sequence ID" value="QHT34173.1"/>
    <property type="molecule type" value="Genomic_DNA"/>
</dbReference>
<reference evidence="1" key="1">
    <citation type="journal article" date="2020" name="Nature">
        <title>Giant virus diversity and host interactions through global metagenomics.</title>
        <authorList>
            <person name="Schulz F."/>
            <person name="Roux S."/>
            <person name="Paez-Espino D."/>
            <person name="Jungbluth S."/>
            <person name="Walsh D.A."/>
            <person name="Denef V.J."/>
            <person name="McMahon K.D."/>
            <person name="Konstantinidis K.T."/>
            <person name="Eloe-Fadrosh E.A."/>
            <person name="Kyrpides N.C."/>
            <person name="Woyke T."/>
        </authorList>
    </citation>
    <scope>NUCLEOTIDE SEQUENCE</scope>
    <source>
        <strain evidence="1">GVMAG-M-3300009161-52</strain>
    </source>
</reference>
<name>A0A6C0F0H5_9ZZZZ</name>
<proteinExistence type="predicted"/>
<protein>
    <recommendedName>
        <fullName evidence="2">Restriction alleviation protein</fullName>
    </recommendedName>
</protein>
<sequence length="175" mass="20016">MKLTFKCFVPNPHMAMIQGGECPFCDDKKGGPCTWYLNIRINPSDRSGYITCDNPVCHELMETYMRILRSRVHESAIWQEKVLPAFAGNKPITVKRSSGALETNWRITKDRYGGNCSDGGLGDDNADEKVKLILRYNYEKEDMDALIICSKPDDNDFTKDSIQKAIEINEIFMYE</sequence>
<dbReference type="AlphaFoldDB" id="A0A6C0F0H5"/>
<accession>A0A6C0F0H5</accession>